<feature type="transmembrane region" description="Helical" evidence="1">
    <location>
        <begin position="7"/>
        <end position="27"/>
    </location>
</feature>
<keyword evidence="1" id="KW-1133">Transmembrane helix</keyword>
<dbReference type="RefSeq" id="WP_009197492.1">
    <property type="nucleotide sequence ID" value="NZ_AODQ01000192.1"/>
</dbReference>
<evidence type="ECO:0000313" key="3">
    <source>
        <dbReference type="Proteomes" id="UP000011910"/>
    </source>
</evidence>
<protein>
    <submittedName>
        <fullName evidence="2">Uncharacterized protein</fullName>
    </submittedName>
</protein>
<sequence length="71" mass="8025">MQVIKKTAQALILNLLIIVSFFVFVNCFGKQEIWPIVVSGMFLLSFLLIKIAQVSKGDGRRSSSPGYYRSR</sequence>
<accession>M7NG43</accession>
<keyword evidence="3" id="KW-1185">Reference proteome</keyword>
<dbReference type="Proteomes" id="UP000011910">
    <property type="component" value="Unassembled WGS sequence"/>
</dbReference>
<keyword evidence="1" id="KW-0812">Transmembrane</keyword>
<dbReference type="EMBL" id="AODQ01000192">
    <property type="protein sequence ID" value="EMR00765.1"/>
    <property type="molecule type" value="Genomic_DNA"/>
</dbReference>
<evidence type="ECO:0000313" key="2">
    <source>
        <dbReference type="EMBL" id="EMR00765.1"/>
    </source>
</evidence>
<keyword evidence="1" id="KW-0472">Membrane</keyword>
<name>M7NG43_9BACT</name>
<organism evidence="2 3">
    <name type="scientific">Cesiribacter andamanensis AMV16</name>
    <dbReference type="NCBI Taxonomy" id="1279009"/>
    <lineage>
        <taxon>Bacteria</taxon>
        <taxon>Pseudomonadati</taxon>
        <taxon>Bacteroidota</taxon>
        <taxon>Cytophagia</taxon>
        <taxon>Cytophagales</taxon>
        <taxon>Cesiribacteraceae</taxon>
        <taxon>Cesiribacter</taxon>
    </lineage>
</organism>
<evidence type="ECO:0000256" key="1">
    <source>
        <dbReference type="SAM" id="Phobius"/>
    </source>
</evidence>
<feature type="transmembrane region" description="Helical" evidence="1">
    <location>
        <begin position="33"/>
        <end position="52"/>
    </location>
</feature>
<proteinExistence type="predicted"/>
<dbReference type="OrthoDB" id="9916861at2"/>
<reference evidence="2 3" key="1">
    <citation type="journal article" date="2013" name="Genome Announc.">
        <title>Draft Genome Sequence of Cesiribacter andamanensis Strain AMV16T, Isolated from a Soil Sample from a Mud Volcano in the Andaman Islands, India.</title>
        <authorList>
            <person name="Shivaji S."/>
            <person name="Ara S."/>
            <person name="Begum Z."/>
            <person name="Srinivas T.N."/>
            <person name="Singh A."/>
            <person name="Kumar Pinnaka A."/>
        </authorList>
    </citation>
    <scope>NUCLEOTIDE SEQUENCE [LARGE SCALE GENOMIC DNA]</scope>
    <source>
        <strain evidence="2 3">AMV16</strain>
    </source>
</reference>
<comment type="caution">
    <text evidence="2">The sequence shown here is derived from an EMBL/GenBank/DDBJ whole genome shotgun (WGS) entry which is preliminary data.</text>
</comment>
<dbReference type="AlphaFoldDB" id="M7NG43"/>
<gene>
    <name evidence="2" type="ORF">ADICEAN_04117</name>
</gene>